<feature type="domain" description="5'-3' exonuclease" evidence="11">
    <location>
        <begin position="2"/>
        <end position="257"/>
    </location>
</feature>
<dbReference type="Gene3D" id="3.40.50.1010">
    <property type="entry name" value="5'-nuclease"/>
    <property type="match status" value="1"/>
</dbReference>
<dbReference type="InterPro" id="IPR043502">
    <property type="entry name" value="DNA/RNA_pol_sf"/>
</dbReference>
<dbReference type="PANTHER" id="PTHR10133:SF27">
    <property type="entry name" value="DNA POLYMERASE NU"/>
    <property type="match status" value="1"/>
</dbReference>
<dbReference type="CDD" id="cd09898">
    <property type="entry name" value="H3TH_53EXO"/>
    <property type="match status" value="1"/>
</dbReference>
<keyword evidence="8" id="KW-0238">DNA-binding</keyword>
<keyword evidence="3" id="KW-0808">Transferase</keyword>
<dbReference type="InterPro" id="IPR002421">
    <property type="entry name" value="5-3_exonuclease"/>
</dbReference>
<dbReference type="SUPFAM" id="SSF56672">
    <property type="entry name" value="DNA/RNA polymerases"/>
    <property type="match status" value="1"/>
</dbReference>
<dbReference type="SMART" id="SM00475">
    <property type="entry name" value="53EXOc"/>
    <property type="match status" value="1"/>
</dbReference>
<organism evidence="13 14">
    <name type="scientific">Candidatus Wolfebacteria bacterium GW2011_GWA2_47_9b</name>
    <dbReference type="NCBI Taxonomy" id="1619005"/>
    <lineage>
        <taxon>Bacteria</taxon>
        <taxon>Candidatus Wolfeibacteriota</taxon>
    </lineage>
</organism>
<comment type="similarity">
    <text evidence="1">Belongs to the DNA polymerase type-A family.</text>
</comment>
<comment type="catalytic activity">
    <reaction evidence="10">
        <text>DNA(n) + a 2'-deoxyribonucleoside 5'-triphosphate = DNA(n+1) + diphosphate</text>
        <dbReference type="Rhea" id="RHEA:22508"/>
        <dbReference type="Rhea" id="RHEA-COMP:17339"/>
        <dbReference type="Rhea" id="RHEA-COMP:17340"/>
        <dbReference type="ChEBI" id="CHEBI:33019"/>
        <dbReference type="ChEBI" id="CHEBI:61560"/>
        <dbReference type="ChEBI" id="CHEBI:173112"/>
        <dbReference type="EC" id="2.7.7.7"/>
    </reaction>
</comment>
<evidence type="ECO:0000256" key="1">
    <source>
        <dbReference type="ARBA" id="ARBA00007705"/>
    </source>
</evidence>
<gene>
    <name evidence="13" type="ORF">UY19_C0022G0003</name>
</gene>
<dbReference type="Gene3D" id="3.30.420.10">
    <property type="entry name" value="Ribonuclease H-like superfamily/Ribonuclease H"/>
    <property type="match status" value="1"/>
</dbReference>
<dbReference type="Gene3D" id="1.10.150.20">
    <property type="entry name" value="5' to 3' exonuclease, C-terminal subdomain"/>
    <property type="match status" value="2"/>
</dbReference>
<dbReference type="EC" id="2.7.7.7" evidence="2"/>
<dbReference type="GO" id="GO:0003677">
    <property type="term" value="F:DNA binding"/>
    <property type="evidence" value="ECO:0007669"/>
    <property type="project" value="UniProtKB-KW"/>
</dbReference>
<dbReference type="FunFam" id="1.10.150.20:FF:000002">
    <property type="entry name" value="DNA polymerase I"/>
    <property type="match status" value="1"/>
</dbReference>
<dbReference type="InterPro" id="IPR020045">
    <property type="entry name" value="DNA_polI_H3TH"/>
</dbReference>
<dbReference type="PATRIC" id="fig|1619005.3.peg.1054"/>
<proteinExistence type="inferred from homology"/>
<keyword evidence="5" id="KW-0235">DNA replication</keyword>
<evidence type="ECO:0000313" key="14">
    <source>
        <dbReference type="Proteomes" id="UP000033882"/>
    </source>
</evidence>
<keyword evidence="7" id="KW-0239">DNA-directed DNA polymerase</keyword>
<dbReference type="InterPro" id="IPR008918">
    <property type="entry name" value="HhH2"/>
</dbReference>
<dbReference type="GO" id="GO:0003887">
    <property type="term" value="F:DNA-directed DNA polymerase activity"/>
    <property type="evidence" value="ECO:0007669"/>
    <property type="project" value="UniProtKB-KW"/>
</dbReference>
<dbReference type="EMBL" id="LCPB01000022">
    <property type="protein sequence ID" value="KKU88931.1"/>
    <property type="molecule type" value="Genomic_DNA"/>
</dbReference>
<protein>
    <recommendedName>
        <fullName evidence="2">DNA-directed DNA polymerase</fullName>
        <ecNumber evidence="2">2.7.7.7</ecNumber>
    </recommendedName>
</protein>
<dbReference type="SUPFAM" id="SSF88723">
    <property type="entry name" value="PIN domain-like"/>
    <property type="match status" value="1"/>
</dbReference>
<comment type="caution">
    <text evidence="13">The sequence shown here is derived from an EMBL/GenBank/DDBJ whole genome shotgun (WGS) entry which is preliminary data.</text>
</comment>
<evidence type="ECO:0000256" key="2">
    <source>
        <dbReference type="ARBA" id="ARBA00012417"/>
    </source>
</evidence>
<dbReference type="Gene3D" id="3.30.70.370">
    <property type="match status" value="1"/>
</dbReference>
<dbReference type="InterPro" id="IPR001098">
    <property type="entry name" value="DNA-dir_DNA_pol_A_palm_dom"/>
</dbReference>
<dbReference type="GO" id="GO:0008409">
    <property type="term" value="F:5'-3' exonuclease activity"/>
    <property type="evidence" value="ECO:0007669"/>
    <property type="project" value="InterPro"/>
</dbReference>
<evidence type="ECO:0000256" key="10">
    <source>
        <dbReference type="ARBA" id="ARBA00049244"/>
    </source>
</evidence>
<dbReference type="Gene3D" id="1.20.1060.10">
    <property type="entry name" value="Taq DNA Polymerase, Chain T, domain 4"/>
    <property type="match status" value="1"/>
</dbReference>
<evidence type="ECO:0000256" key="7">
    <source>
        <dbReference type="ARBA" id="ARBA00022932"/>
    </source>
</evidence>
<evidence type="ECO:0000256" key="4">
    <source>
        <dbReference type="ARBA" id="ARBA00022695"/>
    </source>
</evidence>
<reference evidence="13 14" key="1">
    <citation type="journal article" date="2015" name="Nature">
        <title>rRNA introns, odd ribosomes, and small enigmatic genomes across a large radiation of phyla.</title>
        <authorList>
            <person name="Brown C.T."/>
            <person name="Hug L.A."/>
            <person name="Thomas B.C."/>
            <person name="Sharon I."/>
            <person name="Castelle C.J."/>
            <person name="Singh A."/>
            <person name="Wilkins M.J."/>
            <person name="Williams K.H."/>
            <person name="Banfield J.F."/>
        </authorList>
    </citation>
    <scope>NUCLEOTIDE SEQUENCE [LARGE SCALE GENOMIC DNA]</scope>
</reference>
<evidence type="ECO:0000259" key="11">
    <source>
        <dbReference type="SMART" id="SM00475"/>
    </source>
</evidence>
<dbReference type="InterPro" id="IPR020046">
    <property type="entry name" value="5-3_exonucl_a-hlix_arch_N"/>
</dbReference>
<evidence type="ECO:0000256" key="8">
    <source>
        <dbReference type="ARBA" id="ARBA00023125"/>
    </source>
</evidence>
<evidence type="ECO:0000313" key="13">
    <source>
        <dbReference type="EMBL" id="KKU88931.1"/>
    </source>
</evidence>
<dbReference type="SMART" id="SM00279">
    <property type="entry name" value="HhH2"/>
    <property type="match status" value="1"/>
</dbReference>
<dbReference type="PRINTS" id="PR00868">
    <property type="entry name" value="DNAPOLI"/>
</dbReference>
<keyword evidence="9" id="KW-0234">DNA repair</keyword>
<dbReference type="InterPro" id="IPR029060">
    <property type="entry name" value="PIN-like_dom_sf"/>
</dbReference>
<dbReference type="InterPro" id="IPR036397">
    <property type="entry name" value="RNaseH_sf"/>
</dbReference>
<dbReference type="AlphaFoldDB" id="A0A0G1U4D6"/>
<evidence type="ECO:0000259" key="12">
    <source>
        <dbReference type="SMART" id="SM00482"/>
    </source>
</evidence>
<evidence type="ECO:0000256" key="6">
    <source>
        <dbReference type="ARBA" id="ARBA00022763"/>
    </source>
</evidence>
<feature type="domain" description="DNA-directed DNA polymerase family A palm" evidence="12">
    <location>
        <begin position="531"/>
        <end position="738"/>
    </location>
</feature>
<dbReference type="Pfam" id="PF02739">
    <property type="entry name" value="5_3_exonuc_N"/>
    <property type="match status" value="1"/>
</dbReference>
<dbReference type="FunFam" id="1.20.1060.10:FF:000001">
    <property type="entry name" value="DNA polymerase I"/>
    <property type="match status" value="1"/>
</dbReference>
<name>A0A0G1U4D6_9BACT</name>
<dbReference type="GO" id="GO:0006302">
    <property type="term" value="P:double-strand break repair"/>
    <property type="evidence" value="ECO:0007669"/>
    <property type="project" value="TreeGrafter"/>
</dbReference>
<dbReference type="Proteomes" id="UP000033882">
    <property type="component" value="Unassembled WGS sequence"/>
</dbReference>
<sequence length="777" mass="87102">MKKLLLIDANSLVHRAYHAIPKLTSPDGRPTGALFGASRIIIKIIERVNPYCAAGCFDTPEPTFRKKEFVEYKAHRPKADDDLIKQLKESRVLFEKLGIAVFEKPGFEADDIIGTLAERFSKEMDVLILTGDLDSLQLVSKRVRVETFKKGVSETIVYDENKVKERLGVAPAQVPDFKGISGDASDNIPGVRGVGQKTAAELLNKYGSLEKILEDKNPDKKATIVQSEREIAILSKRLATLNLAVPITANAENMRVKKNDSELTRYFEQLGFYTLLAGSGVHKKNTNIQEEDKPVKIGGVWFGYNLKKFLKKNDLRGEIFDAQVAYWLLDSERRNPSSEEIKSKYGGEAEGVYQKLNKEIARVGVQNIFKTMEMPLERVLADMENTGISVDTKRLKSLQSGVLNQITAAEREIFNLAGEIFNLNSPAQISRILFEKMGIPAKIKRKTKAGAITTSRDALAGLREKHEIADLIISRREDAKIKSTYIDPLLKMAAVSGGIIHTSFLQTGTATGRISSEKPNMQNVPHKSPWTKQLRDCFISRHGKTFASFDYSQLELRILAHTSGDKAMKRIFLEGKDAHTETAARVFKLREGSVTPEMRQMAKTLNFGIVYGMGARAFSRESGIPFDEAKRFISSYFGDFPEIKIWEDKIKQSVFRDGFVRNENGRVRFFGSAAQANEREAAEIERAAVNMPIQSMEADILKTSMIRCFEHLSSPEYDGAKIILTIHDELILEIPDDILKETVAHVREIMEKSCCLSVPAAVDVKIGKRWGSMEKIK</sequence>
<keyword evidence="4" id="KW-0548">Nucleotidyltransferase</keyword>
<keyword evidence="6" id="KW-0227">DNA damage</keyword>
<dbReference type="FunFam" id="1.10.150.20:FF:000003">
    <property type="entry name" value="DNA polymerase I"/>
    <property type="match status" value="1"/>
</dbReference>
<evidence type="ECO:0000256" key="5">
    <source>
        <dbReference type="ARBA" id="ARBA00022705"/>
    </source>
</evidence>
<dbReference type="CDD" id="cd09859">
    <property type="entry name" value="PIN_53EXO"/>
    <property type="match status" value="1"/>
</dbReference>
<dbReference type="GO" id="GO:0006261">
    <property type="term" value="P:DNA-templated DNA replication"/>
    <property type="evidence" value="ECO:0007669"/>
    <property type="project" value="InterPro"/>
</dbReference>
<dbReference type="InterPro" id="IPR036279">
    <property type="entry name" value="5-3_exonuclease_C_sf"/>
</dbReference>
<evidence type="ECO:0000256" key="9">
    <source>
        <dbReference type="ARBA" id="ARBA00023204"/>
    </source>
</evidence>
<dbReference type="SMART" id="SM00482">
    <property type="entry name" value="POLAc"/>
    <property type="match status" value="1"/>
</dbReference>
<accession>A0A0G1U4D6</accession>
<dbReference type="Pfam" id="PF00476">
    <property type="entry name" value="DNA_pol_A"/>
    <property type="match status" value="1"/>
</dbReference>
<dbReference type="InterPro" id="IPR002298">
    <property type="entry name" value="DNA_polymerase_A"/>
</dbReference>
<dbReference type="Pfam" id="PF01367">
    <property type="entry name" value="5_3_exonuc"/>
    <property type="match status" value="1"/>
</dbReference>
<dbReference type="PANTHER" id="PTHR10133">
    <property type="entry name" value="DNA POLYMERASE I"/>
    <property type="match status" value="1"/>
</dbReference>
<dbReference type="SUPFAM" id="SSF47807">
    <property type="entry name" value="5' to 3' exonuclease, C-terminal subdomain"/>
    <property type="match status" value="1"/>
</dbReference>
<evidence type="ECO:0000256" key="3">
    <source>
        <dbReference type="ARBA" id="ARBA00022679"/>
    </source>
</evidence>